<evidence type="ECO:0000313" key="1">
    <source>
        <dbReference type="EMBL" id="AKI16753.1"/>
    </source>
</evidence>
<sequence length="416" mass="46895">MRVDRQKRNNFTYRQTVYIILTFYIVYRGKCNSTDTNNSTSTSDSTVSDTSVYSTPNLPSTFFTTLDTSTGSQISTASNTISSTTNTLAASSITTLNTSTNTTSYTASTLTALSSTHTNSPILSNNATLYTTSLDNTTTDITSSESSINASTIHNTTYSPVTSIAVNCTVATNETNNSSSKNCQQDIGTIPVKSTPLTAEEGTNITIHGNDTWDCPDVVWYRHYNWSTHGHHIYPNTHYKTLIHRRKILTSHPICYSDRSSPTAYHDLCRSCNKTELRLYDLNTTNSGRYSRRCYKQYHHQGPHEDENFGLTVNPRNNTDNYTIPVCPRYVETQSQEDEQDDDYTLSTTINNNLMRKTGHYDISHGTHTTWALILICIACMLLFFVRRALNKKYRPLRDDISESSLVVQYHPEHED</sequence>
<accession>J7EHC9</accession>
<evidence type="ECO:0000313" key="2">
    <source>
        <dbReference type="Proteomes" id="UP000175388"/>
    </source>
</evidence>
<organism evidence="1 2">
    <name type="scientific">Human cytomegalovirus</name>
    <name type="common">HHV-5</name>
    <name type="synonym">Human herpesvirus 5</name>
    <dbReference type="NCBI Taxonomy" id="10359"/>
    <lineage>
        <taxon>Viruses</taxon>
        <taxon>Duplodnaviria</taxon>
        <taxon>Heunggongvirae</taxon>
        <taxon>Peploviricota</taxon>
        <taxon>Herviviricetes</taxon>
        <taxon>Herpesvirales</taxon>
        <taxon>Orthoherpesviridae</taxon>
        <taxon>Betaherpesvirinae</taxon>
        <taxon>Cytomegalovirus</taxon>
        <taxon>Cytomegalovirus humanbeta5</taxon>
    </lineage>
</organism>
<proteinExistence type="predicted"/>
<name>J7EHC9_HCMV</name>
<reference evidence="1 2" key="1">
    <citation type="journal article" date="2015" name="J. Virol.">
        <title>High-throughput analysis of human cytomegalovirus genome diversity highlights the widespread occurrence of gene-disrupting mutations and pervasive recombination.</title>
        <authorList>
            <person name="Sijmons S."/>
            <person name="Thys K."/>
            <person name="Mbong Ngwese M."/>
            <person name="Van Damme E."/>
            <person name="Dvorak J."/>
            <person name="Van Loock M."/>
            <person name="Li G."/>
            <person name="Tachezy R."/>
            <person name="Busson L."/>
            <person name="Aerssens J."/>
            <person name="Van Ranst M."/>
            <person name="Maes P."/>
        </authorList>
    </citation>
    <scope>NUCLEOTIDE SEQUENCE [LARGE SCALE GENOMIC DNA]</scope>
    <source>
        <strain evidence="1">BE/12/2012</strain>
    </source>
</reference>
<organismHost>
    <name type="scientific">Homo sapiens</name>
    <name type="common">Human</name>
    <dbReference type="NCBI Taxonomy" id="9606"/>
</organismHost>
<protein>
    <submittedName>
        <fullName evidence="1">Membrane RL1 protein2</fullName>
    </submittedName>
</protein>
<dbReference type="Proteomes" id="UP000175388">
    <property type="component" value="Segment"/>
</dbReference>
<gene>
    <name evidence="1" type="primary">RL12</name>
</gene>
<dbReference type="EMBL" id="KP745688">
    <property type="protein sequence ID" value="AKI16753.1"/>
    <property type="molecule type" value="Genomic_DNA"/>
</dbReference>